<feature type="compositionally biased region" description="Polar residues" evidence="5">
    <location>
        <begin position="210"/>
        <end position="222"/>
    </location>
</feature>
<feature type="region of interest" description="Disordered" evidence="5">
    <location>
        <begin position="371"/>
        <end position="411"/>
    </location>
</feature>
<evidence type="ECO:0000313" key="7">
    <source>
        <dbReference type="EMBL" id="KLT41660.1"/>
    </source>
</evidence>
<dbReference type="STRING" id="879819.A0A0J0XKP1"/>
<feature type="region of interest" description="Disordered" evidence="5">
    <location>
        <begin position="282"/>
        <end position="320"/>
    </location>
</feature>
<gene>
    <name evidence="7" type="ORF">CC85DRAFT_302985</name>
</gene>
<evidence type="ECO:0000256" key="2">
    <source>
        <dbReference type="ARBA" id="ARBA00022771"/>
    </source>
</evidence>
<evidence type="ECO:0000313" key="8">
    <source>
        <dbReference type="Proteomes" id="UP000053611"/>
    </source>
</evidence>
<dbReference type="OrthoDB" id="436852at2759"/>
<feature type="compositionally biased region" description="Low complexity" evidence="5">
    <location>
        <begin position="72"/>
        <end position="86"/>
    </location>
</feature>
<dbReference type="PROSITE" id="PS50016">
    <property type="entry name" value="ZF_PHD_2"/>
    <property type="match status" value="1"/>
</dbReference>
<evidence type="ECO:0000256" key="4">
    <source>
        <dbReference type="PROSITE-ProRule" id="PRU00146"/>
    </source>
</evidence>
<proteinExistence type="predicted"/>
<feature type="domain" description="PHD-type" evidence="6">
    <location>
        <begin position="493"/>
        <end position="540"/>
    </location>
</feature>
<feature type="compositionally biased region" description="Basic and acidic residues" evidence="5">
    <location>
        <begin position="304"/>
        <end position="320"/>
    </location>
</feature>
<dbReference type="Pfam" id="PF00628">
    <property type="entry name" value="PHD"/>
    <property type="match status" value="1"/>
</dbReference>
<dbReference type="EMBL" id="KQ087214">
    <property type="protein sequence ID" value="KLT41660.1"/>
    <property type="molecule type" value="Genomic_DNA"/>
</dbReference>
<dbReference type="InterPro" id="IPR011011">
    <property type="entry name" value="Znf_FYVE_PHD"/>
</dbReference>
<dbReference type="RefSeq" id="XP_018278151.1">
    <property type="nucleotide sequence ID" value="XM_018425427.1"/>
</dbReference>
<feature type="compositionally biased region" description="Basic and acidic residues" evidence="5">
    <location>
        <begin position="382"/>
        <end position="391"/>
    </location>
</feature>
<dbReference type="InterPro" id="IPR019787">
    <property type="entry name" value="Znf_PHD-finger"/>
</dbReference>
<dbReference type="GeneID" id="28986030"/>
<dbReference type="InterPro" id="IPR019786">
    <property type="entry name" value="Zinc_finger_PHD-type_CS"/>
</dbReference>
<keyword evidence="3" id="KW-0862">Zinc</keyword>
<evidence type="ECO:0000259" key="6">
    <source>
        <dbReference type="PROSITE" id="PS50016"/>
    </source>
</evidence>
<dbReference type="InterPro" id="IPR013083">
    <property type="entry name" value="Znf_RING/FYVE/PHD"/>
</dbReference>
<evidence type="ECO:0000256" key="5">
    <source>
        <dbReference type="SAM" id="MobiDB-lite"/>
    </source>
</evidence>
<dbReference type="CDD" id="cd15489">
    <property type="entry name" value="PHD_SF"/>
    <property type="match status" value="1"/>
</dbReference>
<feature type="region of interest" description="Disordered" evidence="5">
    <location>
        <begin position="723"/>
        <end position="781"/>
    </location>
</feature>
<feature type="compositionally biased region" description="Low complexity" evidence="5">
    <location>
        <begin position="759"/>
        <end position="770"/>
    </location>
</feature>
<evidence type="ECO:0000256" key="1">
    <source>
        <dbReference type="ARBA" id="ARBA00022723"/>
    </source>
</evidence>
<dbReference type="SMART" id="SM00249">
    <property type="entry name" value="PHD"/>
    <property type="match status" value="1"/>
</dbReference>
<reference evidence="7 8" key="1">
    <citation type="submission" date="2015-03" db="EMBL/GenBank/DDBJ databases">
        <title>Genomics and transcriptomics of the oil-accumulating basidiomycete yeast T. oleaginosus allow insights into substrate utilization and the diverse evolutionary trajectories of mating systems in fungi.</title>
        <authorList>
            <consortium name="DOE Joint Genome Institute"/>
            <person name="Kourist R."/>
            <person name="Kracht O."/>
            <person name="Bracharz F."/>
            <person name="Lipzen A."/>
            <person name="Nolan M."/>
            <person name="Ohm R."/>
            <person name="Grigoriev I."/>
            <person name="Sun S."/>
            <person name="Heitman J."/>
            <person name="Bruck T."/>
            <person name="Nowrousian M."/>
        </authorList>
    </citation>
    <scope>NUCLEOTIDE SEQUENCE [LARGE SCALE GENOMIC DNA]</scope>
    <source>
        <strain evidence="7 8">IBC0246</strain>
    </source>
</reference>
<keyword evidence="8" id="KW-1185">Reference proteome</keyword>
<dbReference type="SUPFAM" id="SSF57903">
    <property type="entry name" value="FYVE/PHD zinc finger"/>
    <property type="match status" value="1"/>
</dbReference>
<accession>A0A0J0XKP1</accession>
<keyword evidence="2 4" id="KW-0863">Zinc-finger</keyword>
<dbReference type="PROSITE" id="PS01359">
    <property type="entry name" value="ZF_PHD_1"/>
    <property type="match status" value="1"/>
</dbReference>
<feature type="region of interest" description="Disordered" evidence="5">
    <location>
        <begin position="35"/>
        <end position="86"/>
    </location>
</feature>
<dbReference type="GO" id="GO:0008270">
    <property type="term" value="F:zinc ion binding"/>
    <property type="evidence" value="ECO:0007669"/>
    <property type="project" value="UniProtKB-KW"/>
</dbReference>
<organism evidence="7 8">
    <name type="scientific">Cutaneotrichosporon oleaginosum</name>
    <dbReference type="NCBI Taxonomy" id="879819"/>
    <lineage>
        <taxon>Eukaryota</taxon>
        <taxon>Fungi</taxon>
        <taxon>Dikarya</taxon>
        <taxon>Basidiomycota</taxon>
        <taxon>Agaricomycotina</taxon>
        <taxon>Tremellomycetes</taxon>
        <taxon>Trichosporonales</taxon>
        <taxon>Trichosporonaceae</taxon>
        <taxon>Cutaneotrichosporon</taxon>
    </lineage>
</organism>
<dbReference type="Gene3D" id="3.30.40.10">
    <property type="entry name" value="Zinc/RING finger domain, C3HC4 (zinc finger)"/>
    <property type="match status" value="1"/>
</dbReference>
<evidence type="ECO:0000256" key="3">
    <source>
        <dbReference type="ARBA" id="ARBA00022833"/>
    </source>
</evidence>
<dbReference type="Proteomes" id="UP000053611">
    <property type="component" value="Unassembled WGS sequence"/>
</dbReference>
<feature type="compositionally biased region" description="Polar residues" evidence="5">
    <location>
        <begin position="165"/>
        <end position="190"/>
    </location>
</feature>
<dbReference type="AlphaFoldDB" id="A0A0J0XKP1"/>
<feature type="compositionally biased region" description="Polar residues" evidence="5">
    <location>
        <begin position="141"/>
        <end position="157"/>
    </location>
</feature>
<protein>
    <recommendedName>
        <fullName evidence="6">PHD-type domain-containing protein</fullName>
    </recommendedName>
</protein>
<keyword evidence="1" id="KW-0479">Metal-binding</keyword>
<name>A0A0J0XKP1_9TREE</name>
<feature type="region of interest" description="Disordered" evidence="5">
    <location>
        <begin position="442"/>
        <end position="464"/>
    </location>
</feature>
<feature type="compositionally biased region" description="Pro residues" evidence="5">
    <location>
        <begin position="109"/>
        <end position="120"/>
    </location>
</feature>
<feature type="region of interest" description="Disordered" evidence="5">
    <location>
        <begin position="107"/>
        <end position="266"/>
    </location>
</feature>
<dbReference type="InterPro" id="IPR001965">
    <property type="entry name" value="Znf_PHD"/>
</dbReference>
<sequence>MNGGLIFESSTHTPLPSAPVLKQELITEHYAITAKRSSQKDKMKRPANINTSIALGPIPPQPSFIPTLPSGQHQQQQQQQQQQQFQQVYISEPSTGLYQQQQQQTFFAPCPPSQPVPGPSRQPSIAEASAAQSTGPPPDAASTSGHSTQRSLDSTSSQHKRKRSNSSSQAEELRTPRNNAQQSLPSTVQGLATGKSHLPTPPSTGDHVSMPTQMTRLSPETQPEQRRSGVYVTSTEAEGRKLGLVRTSTGTESREAAREQGPPRTKQATVLNVDSSGVATVGSGDVLHTDASYMGDVPTTPKQPSRELVEDETPRTKSDKVKRRLESFKTTSRPAQPMYCTRLDMGPAGQIRVALRKDIAVAFMGLDKVAAGDATEETSSDATREPVRPDWPDEYAPWNHASGRRTKAVRQDRERMALLERYFESTSDDDDDHDAAARLPIPTARHQSRPSGEGRSLPPSQDPTDARAALWYAVNKVRRPQQMAPPQMVPTGVISCVCRNNAPSNQMVSCSNCKSWHHVACVGRDEALDRNWACETCMAQARRATLSTPSQRTPPQLSTAERSMSAFRGNQALALAPSPMFAPEAARAAAHSGSMVDRTPRTPNRRHERARVLSYGNEWGVTGENPSTPLFPTFGNFSTPRPDDPVFDVNSTPSRHLDTDPRIAGQFTGSLFAITPLMGRSRNANPLVGDTPIGHNRVVSGVPPAFADGMTRHDFLQGLSDRREHAETPSTVSTVRGLGVGGGHAQLSPSPFTHRRSSSKSSHVRSASRSGLGLGLPLNDE</sequence>